<dbReference type="NCBIfam" id="TIGR00205">
    <property type="entry name" value="fliE"/>
    <property type="match status" value="1"/>
</dbReference>
<dbReference type="PRINTS" id="PR01006">
    <property type="entry name" value="FLGHOOKFLIE"/>
</dbReference>
<evidence type="ECO:0000313" key="7">
    <source>
        <dbReference type="Proteomes" id="UP001078443"/>
    </source>
</evidence>
<keyword evidence="3 4" id="KW-0975">Bacterial flagellum</keyword>
<proteinExistence type="inferred from homology"/>
<evidence type="ECO:0000256" key="3">
    <source>
        <dbReference type="ARBA" id="ARBA00023143"/>
    </source>
</evidence>
<comment type="similarity">
    <text evidence="2 4">Belongs to the FliE family.</text>
</comment>
<keyword evidence="7" id="KW-1185">Reference proteome</keyword>
<protein>
    <recommendedName>
        <fullName evidence="4 5">Flagellar hook-basal body complex protein FliE</fullName>
    </recommendedName>
</protein>
<keyword evidence="6" id="KW-0282">Flagellum</keyword>
<dbReference type="PANTHER" id="PTHR34653">
    <property type="match status" value="1"/>
</dbReference>
<name>A0ABT4CXF3_9CLOT</name>
<comment type="caution">
    <text evidence="6">The sequence shown here is derived from an EMBL/GenBank/DDBJ whole genome shotgun (WGS) entry which is preliminary data.</text>
</comment>
<reference evidence="6" key="1">
    <citation type="submission" date="2022-12" db="EMBL/GenBank/DDBJ databases">
        <authorList>
            <person name="Wang J."/>
        </authorList>
    </citation>
    <scope>NUCLEOTIDE SEQUENCE</scope>
    <source>
        <strain evidence="6">HY-45-18</strain>
    </source>
</reference>
<dbReference type="HAMAP" id="MF_00724">
    <property type="entry name" value="FliE"/>
    <property type="match status" value="1"/>
</dbReference>
<evidence type="ECO:0000256" key="4">
    <source>
        <dbReference type="HAMAP-Rule" id="MF_00724"/>
    </source>
</evidence>
<evidence type="ECO:0000313" key="6">
    <source>
        <dbReference type="EMBL" id="MCY6483679.1"/>
    </source>
</evidence>
<accession>A0ABT4CXF3</accession>
<evidence type="ECO:0000256" key="2">
    <source>
        <dbReference type="ARBA" id="ARBA00009272"/>
    </source>
</evidence>
<dbReference type="Pfam" id="PF02049">
    <property type="entry name" value="FliE"/>
    <property type="match status" value="1"/>
</dbReference>
<evidence type="ECO:0000256" key="1">
    <source>
        <dbReference type="ARBA" id="ARBA00004117"/>
    </source>
</evidence>
<dbReference type="RefSeq" id="WP_268039954.1">
    <property type="nucleotide sequence ID" value="NZ_JAPQER010000002.1"/>
</dbReference>
<dbReference type="Proteomes" id="UP001078443">
    <property type="component" value="Unassembled WGS sequence"/>
</dbReference>
<sequence length="99" mass="11203">MKINGFIPNTKIYSKNETKEKSKLSNGSGFANVLKEKLDEVNNKQLTAEKTTEAFVKGEDVDIHEVMVKTAEADMALKLTVQIRNKLVEGYQELNRMQV</sequence>
<organism evidence="6 7">
    <name type="scientific">Clostridium aestuarii</name>
    <dbReference type="NCBI Taxonomy" id="338193"/>
    <lineage>
        <taxon>Bacteria</taxon>
        <taxon>Bacillati</taxon>
        <taxon>Bacillota</taxon>
        <taxon>Clostridia</taxon>
        <taxon>Eubacteriales</taxon>
        <taxon>Clostridiaceae</taxon>
        <taxon>Clostridium</taxon>
    </lineage>
</organism>
<gene>
    <name evidence="4 6" type="primary">fliE</name>
    <name evidence="6" type="ORF">OW763_04865</name>
</gene>
<keyword evidence="6" id="KW-0966">Cell projection</keyword>
<dbReference type="InterPro" id="IPR001624">
    <property type="entry name" value="FliE"/>
</dbReference>
<evidence type="ECO:0000256" key="5">
    <source>
        <dbReference type="NCBIfam" id="TIGR00205"/>
    </source>
</evidence>
<keyword evidence="6" id="KW-0969">Cilium</keyword>
<comment type="subcellular location">
    <subcellularLocation>
        <location evidence="1 4">Bacterial flagellum basal body</location>
    </subcellularLocation>
</comment>
<dbReference type="PANTHER" id="PTHR34653:SF1">
    <property type="entry name" value="FLAGELLAR HOOK-BASAL BODY COMPLEX PROTEIN FLIE"/>
    <property type="match status" value="1"/>
</dbReference>
<dbReference type="EMBL" id="JAPQER010000002">
    <property type="protein sequence ID" value="MCY6483679.1"/>
    <property type="molecule type" value="Genomic_DNA"/>
</dbReference>